<comment type="caution">
    <text evidence="1">The sequence shown here is derived from an EMBL/GenBank/DDBJ whole genome shotgun (WGS) entry which is preliminary data.</text>
</comment>
<dbReference type="AlphaFoldDB" id="X1V878"/>
<accession>X1V878</accession>
<feature type="non-terminal residue" evidence="1">
    <location>
        <position position="203"/>
    </location>
</feature>
<gene>
    <name evidence="1" type="ORF">S12H4_33871</name>
</gene>
<evidence type="ECO:0000313" key="1">
    <source>
        <dbReference type="EMBL" id="GAJ01385.1"/>
    </source>
</evidence>
<proteinExistence type="predicted"/>
<protein>
    <submittedName>
        <fullName evidence="1">Uncharacterized protein</fullName>
    </submittedName>
</protein>
<organism evidence="1">
    <name type="scientific">marine sediment metagenome</name>
    <dbReference type="NCBI Taxonomy" id="412755"/>
    <lineage>
        <taxon>unclassified sequences</taxon>
        <taxon>metagenomes</taxon>
        <taxon>ecological metagenomes</taxon>
    </lineage>
</organism>
<dbReference type="EMBL" id="BARW01020002">
    <property type="protein sequence ID" value="GAJ01385.1"/>
    <property type="molecule type" value="Genomic_DNA"/>
</dbReference>
<name>X1V878_9ZZZZ</name>
<sequence>MADERQSYKTLLSYTHEGDLNEDAVASSPVVNFGNDEVFQADTVEIFAPYLGVNLENVLITLIVDGAEIDTLYLDSRMGAPFARGYPVLAFKLGKRLSVNPFENTCIKGKDKLQVKATGLIGDVTGDFTVRVKGDYFKKDAALTDFFGPTFAPEAYTVMDGLRGKSITVDRPTPVSLDTFTNFCAGNPRADKPRVMPYIRFAR</sequence>
<reference evidence="1" key="1">
    <citation type="journal article" date="2014" name="Front. Microbiol.">
        <title>High frequency of phylogenetically diverse reductive dehalogenase-homologous genes in deep subseafloor sedimentary metagenomes.</title>
        <authorList>
            <person name="Kawai M."/>
            <person name="Futagami T."/>
            <person name="Toyoda A."/>
            <person name="Takaki Y."/>
            <person name="Nishi S."/>
            <person name="Hori S."/>
            <person name="Arai W."/>
            <person name="Tsubouchi T."/>
            <person name="Morono Y."/>
            <person name="Uchiyama I."/>
            <person name="Ito T."/>
            <person name="Fujiyama A."/>
            <person name="Inagaki F."/>
            <person name="Takami H."/>
        </authorList>
    </citation>
    <scope>NUCLEOTIDE SEQUENCE</scope>
    <source>
        <strain evidence="1">Expedition CK06-06</strain>
    </source>
</reference>